<gene>
    <name evidence="9" type="ORF">FHS44_007592</name>
</gene>
<dbReference type="CDD" id="cd06261">
    <property type="entry name" value="TM_PBP2"/>
    <property type="match status" value="1"/>
</dbReference>
<dbReference type="Proteomes" id="UP000552644">
    <property type="component" value="Unassembled WGS sequence"/>
</dbReference>
<feature type="domain" description="ABC transmembrane type-1" evidence="8">
    <location>
        <begin position="63"/>
        <end position="252"/>
    </location>
</feature>
<accession>A0A7W7VS68</accession>
<comment type="subcellular location">
    <subcellularLocation>
        <location evidence="1 7">Cell membrane</location>
        <topology evidence="1 7">Multi-pass membrane protein</topology>
    </subcellularLocation>
</comment>
<evidence type="ECO:0000256" key="3">
    <source>
        <dbReference type="ARBA" id="ARBA00022475"/>
    </source>
</evidence>
<dbReference type="PANTHER" id="PTHR43386">
    <property type="entry name" value="OLIGOPEPTIDE TRANSPORT SYSTEM PERMEASE PROTEIN APPC"/>
    <property type="match status" value="1"/>
</dbReference>
<dbReference type="SUPFAM" id="SSF161098">
    <property type="entry name" value="MetI-like"/>
    <property type="match status" value="1"/>
</dbReference>
<dbReference type="Pfam" id="PF00528">
    <property type="entry name" value="BPD_transp_1"/>
    <property type="match status" value="1"/>
</dbReference>
<reference evidence="9 10" key="1">
    <citation type="submission" date="2020-08" db="EMBL/GenBank/DDBJ databases">
        <title>Genomic Encyclopedia of Type Strains, Phase III (KMG-III): the genomes of soil and plant-associated and newly described type strains.</title>
        <authorList>
            <person name="Whitman W."/>
        </authorList>
    </citation>
    <scope>NUCLEOTIDE SEQUENCE [LARGE SCALE GENOMIC DNA]</scope>
    <source>
        <strain evidence="9 10">CECT 8840</strain>
    </source>
</reference>
<feature type="transmembrane region" description="Helical" evidence="7">
    <location>
        <begin position="184"/>
        <end position="210"/>
    </location>
</feature>
<dbReference type="RefSeq" id="WP_184724610.1">
    <property type="nucleotide sequence ID" value="NZ_JACHJP010000013.1"/>
</dbReference>
<dbReference type="InterPro" id="IPR000515">
    <property type="entry name" value="MetI-like"/>
</dbReference>
<evidence type="ECO:0000259" key="8">
    <source>
        <dbReference type="PROSITE" id="PS50928"/>
    </source>
</evidence>
<proteinExistence type="inferred from homology"/>
<keyword evidence="6 7" id="KW-0472">Membrane</keyword>
<name>A0A7W7VS68_9ACTN</name>
<dbReference type="AlphaFoldDB" id="A0A7W7VS68"/>
<keyword evidence="10" id="KW-1185">Reference proteome</keyword>
<keyword evidence="4 7" id="KW-0812">Transmembrane</keyword>
<dbReference type="EMBL" id="JACHJP010000013">
    <property type="protein sequence ID" value="MBB4920443.1"/>
    <property type="molecule type" value="Genomic_DNA"/>
</dbReference>
<comment type="caution">
    <text evidence="9">The sequence shown here is derived from an EMBL/GenBank/DDBJ whole genome shotgun (WGS) entry which is preliminary data.</text>
</comment>
<dbReference type="InterPro" id="IPR035906">
    <property type="entry name" value="MetI-like_sf"/>
</dbReference>
<dbReference type="GO" id="GO:0005886">
    <property type="term" value="C:plasma membrane"/>
    <property type="evidence" value="ECO:0007669"/>
    <property type="project" value="UniProtKB-SubCell"/>
</dbReference>
<protein>
    <submittedName>
        <fullName evidence="9">Peptide/nickel transport system permease protein</fullName>
    </submittedName>
</protein>
<feature type="transmembrane region" description="Helical" evidence="7">
    <location>
        <begin position="67"/>
        <end position="90"/>
    </location>
</feature>
<keyword evidence="2 7" id="KW-0813">Transport</keyword>
<dbReference type="Gene3D" id="1.10.3720.10">
    <property type="entry name" value="MetI-like"/>
    <property type="match status" value="1"/>
</dbReference>
<evidence type="ECO:0000256" key="4">
    <source>
        <dbReference type="ARBA" id="ARBA00022692"/>
    </source>
</evidence>
<dbReference type="PROSITE" id="PS50928">
    <property type="entry name" value="ABC_TM1"/>
    <property type="match status" value="1"/>
</dbReference>
<evidence type="ECO:0000313" key="10">
    <source>
        <dbReference type="Proteomes" id="UP000552644"/>
    </source>
</evidence>
<dbReference type="GO" id="GO:0055085">
    <property type="term" value="P:transmembrane transport"/>
    <property type="evidence" value="ECO:0007669"/>
    <property type="project" value="InterPro"/>
</dbReference>
<feature type="transmembrane region" description="Helical" evidence="7">
    <location>
        <begin position="230"/>
        <end position="251"/>
    </location>
</feature>
<evidence type="ECO:0000256" key="6">
    <source>
        <dbReference type="ARBA" id="ARBA00023136"/>
    </source>
</evidence>
<sequence length="261" mass="26540">MRRPALAVVTLVALAALTAPWLAPYGQAEGVLRDRLLPPGSAGHLLGTDGQGRDLLSRLIWGARPSLLGGVLPVGFALLAGTVLGIAAGLGPRLLENLIMRLLDVLYAFPAVLLAIAIASALGAGPAGTVVSLSIVLTPAVARVVLTEVAAIRSADFMEAARASGARGHVIALRQVVPNVLPAALTYCTALVGLAVVYAAGMSFLGLGVAPPAAEWGSMLNELRQYAFSAPWVAAVPAVVVLVVSAAFTALGHTGGERSVR</sequence>
<keyword evidence="3" id="KW-1003">Cell membrane</keyword>
<feature type="transmembrane region" description="Helical" evidence="7">
    <location>
        <begin position="102"/>
        <end position="124"/>
    </location>
</feature>
<evidence type="ECO:0000313" key="9">
    <source>
        <dbReference type="EMBL" id="MBB4920443.1"/>
    </source>
</evidence>
<dbReference type="PANTHER" id="PTHR43386:SF25">
    <property type="entry name" value="PEPTIDE ABC TRANSPORTER PERMEASE PROTEIN"/>
    <property type="match status" value="1"/>
</dbReference>
<feature type="transmembrane region" description="Helical" evidence="7">
    <location>
        <begin position="130"/>
        <end position="152"/>
    </location>
</feature>
<keyword evidence="5 7" id="KW-1133">Transmembrane helix</keyword>
<organism evidence="9 10">
    <name type="scientific">Streptosporangium saharense</name>
    <dbReference type="NCBI Taxonomy" id="1706840"/>
    <lineage>
        <taxon>Bacteria</taxon>
        <taxon>Bacillati</taxon>
        <taxon>Actinomycetota</taxon>
        <taxon>Actinomycetes</taxon>
        <taxon>Streptosporangiales</taxon>
        <taxon>Streptosporangiaceae</taxon>
        <taxon>Streptosporangium</taxon>
    </lineage>
</organism>
<comment type="similarity">
    <text evidence="7">Belongs to the binding-protein-dependent transport system permease family.</text>
</comment>
<evidence type="ECO:0000256" key="2">
    <source>
        <dbReference type="ARBA" id="ARBA00022448"/>
    </source>
</evidence>
<evidence type="ECO:0000256" key="5">
    <source>
        <dbReference type="ARBA" id="ARBA00022989"/>
    </source>
</evidence>
<evidence type="ECO:0000256" key="7">
    <source>
        <dbReference type="RuleBase" id="RU363032"/>
    </source>
</evidence>
<dbReference type="InterPro" id="IPR050366">
    <property type="entry name" value="BP-dependent_transpt_permease"/>
</dbReference>
<evidence type="ECO:0000256" key="1">
    <source>
        <dbReference type="ARBA" id="ARBA00004651"/>
    </source>
</evidence>